<dbReference type="GO" id="GO:0003676">
    <property type="term" value="F:nucleic acid binding"/>
    <property type="evidence" value="ECO:0007669"/>
    <property type="project" value="InterPro"/>
</dbReference>
<dbReference type="Pfam" id="PF07973">
    <property type="entry name" value="tRNA_SAD"/>
    <property type="match status" value="1"/>
</dbReference>
<dbReference type="GO" id="GO:0006419">
    <property type="term" value="P:alanyl-tRNA aminoacylation"/>
    <property type="evidence" value="ECO:0007669"/>
    <property type="project" value="InterPro"/>
</dbReference>
<evidence type="ECO:0000313" key="6">
    <source>
        <dbReference type="EMBL" id="SUM53816.1"/>
    </source>
</evidence>
<organism evidence="6 7">
    <name type="scientific">Staphylococcus nepalensis</name>
    <dbReference type="NCBI Taxonomy" id="214473"/>
    <lineage>
        <taxon>Bacteria</taxon>
        <taxon>Bacillati</taxon>
        <taxon>Bacillota</taxon>
        <taxon>Bacilli</taxon>
        <taxon>Bacillales</taxon>
        <taxon>Staphylococcaceae</taxon>
        <taxon>Staphylococcus</taxon>
    </lineage>
</organism>
<dbReference type="InterPro" id="IPR018164">
    <property type="entry name" value="Ala-tRNA-synth_IIc_N"/>
</dbReference>
<dbReference type="InterPro" id="IPR018163">
    <property type="entry name" value="Thr/Ala-tRNA-synth_IIc_edit"/>
</dbReference>
<evidence type="ECO:0000259" key="5">
    <source>
        <dbReference type="PROSITE" id="PS50860"/>
    </source>
</evidence>
<dbReference type="Gene3D" id="2.40.30.130">
    <property type="match status" value="1"/>
</dbReference>
<reference evidence="6 7" key="1">
    <citation type="submission" date="2018-06" db="EMBL/GenBank/DDBJ databases">
        <authorList>
            <consortium name="Pathogen Informatics"/>
            <person name="Doyle S."/>
        </authorList>
    </citation>
    <scope>NUCLEOTIDE SEQUENCE [LARGE SCALE GENOMIC DNA]</scope>
    <source>
        <strain evidence="6 7">NCTC13834</strain>
    </source>
</reference>
<feature type="domain" description="Alanyl-transfer RNA synthetases family profile" evidence="5">
    <location>
        <begin position="1"/>
        <end position="241"/>
    </location>
</feature>
<dbReference type="SMART" id="SM00863">
    <property type="entry name" value="tRNA_SAD"/>
    <property type="match status" value="1"/>
</dbReference>
<keyword evidence="3" id="KW-0479">Metal-binding</keyword>
<dbReference type="RefSeq" id="WP_115359548.1">
    <property type="nucleotide sequence ID" value="NZ_BMCF01000007.1"/>
</dbReference>
<evidence type="ECO:0000256" key="1">
    <source>
        <dbReference type="ARBA" id="ARBA00001947"/>
    </source>
</evidence>
<evidence type="ECO:0000256" key="2">
    <source>
        <dbReference type="ARBA" id="ARBA00004496"/>
    </source>
</evidence>
<dbReference type="InterPro" id="IPR018165">
    <property type="entry name" value="Ala-tRNA-synth_IIc_core"/>
</dbReference>
<name>A0A380GHB4_9STAP</name>
<dbReference type="Proteomes" id="UP000254412">
    <property type="component" value="Unassembled WGS sequence"/>
</dbReference>
<dbReference type="EMBL" id="UHDS01000001">
    <property type="protein sequence ID" value="SUM53816.1"/>
    <property type="molecule type" value="Genomic_DNA"/>
</dbReference>
<dbReference type="InterPro" id="IPR009000">
    <property type="entry name" value="Transl_B-barrel_sf"/>
</dbReference>
<dbReference type="AlphaFoldDB" id="A0A380GHB4"/>
<comment type="cofactor">
    <cofactor evidence="1">
        <name>Zn(2+)</name>
        <dbReference type="ChEBI" id="CHEBI:29105"/>
    </cofactor>
</comment>
<comment type="subcellular location">
    <subcellularLocation>
        <location evidence="2">Cytoplasm</location>
    </subcellularLocation>
</comment>
<dbReference type="GO" id="GO:0002161">
    <property type="term" value="F:aminoacyl-tRNA deacylase activity"/>
    <property type="evidence" value="ECO:0007669"/>
    <property type="project" value="UniProtKB-ARBA"/>
</dbReference>
<keyword evidence="6" id="KW-0436">Ligase</keyword>
<dbReference type="GO" id="GO:0005737">
    <property type="term" value="C:cytoplasm"/>
    <property type="evidence" value="ECO:0007669"/>
    <property type="project" value="UniProtKB-SubCell"/>
</dbReference>
<dbReference type="SUPFAM" id="SSF50447">
    <property type="entry name" value="Translation proteins"/>
    <property type="match status" value="1"/>
</dbReference>
<evidence type="ECO:0000256" key="3">
    <source>
        <dbReference type="ARBA" id="ARBA00022723"/>
    </source>
</evidence>
<accession>A0A380GHB4</accession>
<dbReference type="InterPro" id="IPR012947">
    <property type="entry name" value="tRNA_SAD"/>
</dbReference>
<dbReference type="Pfam" id="PF01411">
    <property type="entry name" value="tRNA-synt_2c"/>
    <property type="match status" value="1"/>
</dbReference>
<keyword evidence="6" id="KW-0030">Aminoacyl-tRNA synthetase</keyword>
<dbReference type="SUPFAM" id="SSF55186">
    <property type="entry name" value="ThrRS/AlaRS common domain"/>
    <property type="match status" value="1"/>
</dbReference>
<dbReference type="PROSITE" id="PS50860">
    <property type="entry name" value="AA_TRNA_LIGASE_II_ALA"/>
    <property type="match status" value="1"/>
</dbReference>
<keyword evidence="4" id="KW-0862">Zinc</keyword>
<dbReference type="Gene3D" id="3.30.980.10">
    <property type="entry name" value="Threonyl-trna Synthetase, Chain A, domain 2"/>
    <property type="match status" value="1"/>
</dbReference>
<dbReference type="PANTHER" id="PTHR43462:SF1">
    <property type="entry name" value="ALANYL-TRNA EDITING PROTEIN AARSD1"/>
    <property type="match status" value="1"/>
</dbReference>
<dbReference type="GO" id="GO:0005524">
    <property type="term" value="F:ATP binding"/>
    <property type="evidence" value="ECO:0007669"/>
    <property type="project" value="InterPro"/>
</dbReference>
<dbReference type="InterPro" id="IPR051335">
    <property type="entry name" value="Alanyl-tRNA_Editing_Enzymes"/>
</dbReference>
<protein>
    <submittedName>
        <fullName evidence="6">Alanyl-tRNA synthetase</fullName>
        <ecNumber evidence="6">6.1.1.7</ecNumber>
    </submittedName>
</protein>
<gene>
    <name evidence="6" type="primary">alaS_1</name>
    <name evidence="6" type="ORF">NCTC13834_00099</name>
</gene>
<dbReference type="GO" id="GO:0004813">
    <property type="term" value="F:alanine-tRNA ligase activity"/>
    <property type="evidence" value="ECO:0007669"/>
    <property type="project" value="UniProtKB-EC"/>
</dbReference>
<sequence>MTEELYISKSYQTNCNINIISISKDRRSIIIDKTIFYPGGGGQPKDIGYIAHKGNQYVIENIELDQNNQYIYKLSHPLPKDNSQLTMHIDWEHRYKNMRYHTLLHLISGYFYSTYGALATSSQIEKDYARLEIAFSEDCLPEQLDKEQLKNKIEDLITHEIPVNIEYAKRKDIYENNELIRTYTNLIPEQINTIRLIKIKGIDKQACAGTHVSNIKEIGSFQVEQLKNKGRLKKRIKVAIT</sequence>
<proteinExistence type="predicted"/>
<dbReference type="PANTHER" id="PTHR43462">
    <property type="entry name" value="ALANYL-TRNA EDITING PROTEIN"/>
    <property type="match status" value="1"/>
</dbReference>
<dbReference type="GO" id="GO:0046872">
    <property type="term" value="F:metal ion binding"/>
    <property type="evidence" value="ECO:0007669"/>
    <property type="project" value="UniProtKB-KW"/>
</dbReference>
<evidence type="ECO:0000256" key="4">
    <source>
        <dbReference type="ARBA" id="ARBA00022833"/>
    </source>
</evidence>
<dbReference type="EC" id="6.1.1.7" evidence="6"/>
<evidence type="ECO:0000313" key="7">
    <source>
        <dbReference type="Proteomes" id="UP000254412"/>
    </source>
</evidence>